<dbReference type="Gene3D" id="3.40.50.1580">
    <property type="entry name" value="Nucleoside phosphorylase domain"/>
    <property type="match status" value="1"/>
</dbReference>
<dbReference type="GO" id="GO:0009116">
    <property type="term" value="P:nucleoside metabolic process"/>
    <property type="evidence" value="ECO:0007669"/>
    <property type="project" value="InterPro"/>
</dbReference>
<organism evidence="5">
    <name type="scientific">uncultured spirochete</name>
    <dbReference type="NCBI Taxonomy" id="156406"/>
    <lineage>
        <taxon>Bacteria</taxon>
        <taxon>Pseudomonadati</taxon>
        <taxon>Spirochaetota</taxon>
        <taxon>Spirochaetia</taxon>
        <taxon>Spirochaetales</taxon>
        <taxon>environmental samples</taxon>
    </lineage>
</organism>
<dbReference type="EC" id="2.4.2.3" evidence="1"/>
<dbReference type="CDD" id="cd09007">
    <property type="entry name" value="NP-I_spr0068"/>
    <property type="match status" value="1"/>
</dbReference>
<feature type="domain" description="Nucleoside phosphorylase" evidence="4">
    <location>
        <begin position="88"/>
        <end position="262"/>
    </location>
</feature>
<dbReference type="EMBL" id="FWDM01000028">
    <property type="protein sequence ID" value="SLM14496.1"/>
    <property type="molecule type" value="Genomic_DNA"/>
</dbReference>
<evidence type="ECO:0000256" key="3">
    <source>
        <dbReference type="ARBA" id="ARBA00048447"/>
    </source>
</evidence>
<dbReference type="Pfam" id="PF01048">
    <property type="entry name" value="PNP_UDP_1"/>
    <property type="match status" value="1"/>
</dbReference>
<evidence type="ECO:0000256" key="2">
    <source>
        <dbReference type="ARBA" id="ARBA00021980"/>
    </source>
</evidence>
<evidence type="ECO:0000259" key="4">
    <source>
        <dbReference type="Pfam" id="PF01048"/>
    </source>
</evidence>
<dbReference type="InterPro" id="IPR035994">
    <property type="entry name" value="Nucleoside_phosphorylase_sf"/>
</dbReference>
<dbReference type="SUPFAM" id="SSF53167">
    <property type="entry name" value="Purine and uridine phosphorylases"/>
    <property type="match status" value="1"/>
</dbReference>
<accession>A0A3P3XK63</accession>
<evidence type="ECO:0000313" key="5">
    <source>
        <dbReference type="EMBL" id="SLM14496.1"/>
    </source>
</evidence>
<protein>
    <recommendedName>
        <fullName evidence="2">Uridine phosphorylase</fullName>
        <ecNumber evidence="1">2.4.2.3</ecNumber>
    </recommendedName>
</protein>
<dbReference type="GO" id="GO:0004850">
    <property type="term" value="F:uridine phosphorylase activity"/>
    <property type="evidence" value="ECO:0007669"/>
    <property type="project" value="UniProtKB-EC"/>
</dbReference>
<dbReference type="AlphaFoldDB" id="A0A3P3XK63"/>
<evidence type="ECO:0000256" key="1">
    <source>
        <dbReference type="ARBA" id="ARBA00011888"/>
    </source>
</evidence>
<dbReference type="PANTHER" id="PTHR43691:SF11">
    <property type="entry name" value="FI09636P-RELATED"/>
    <property type="match status" value="1"/>
</dbReference>
<gene>
    <name evidence="5" type="ORF">SPIROBIBN47_340024</name>
</gene>
<dbReference type="GO" id="GO:0005829">
    <property type="term" value="C:cytosol"/>
    <property type="evidence" value="ECO:0007669"/>
    <property type="project" value="TreeGrafter"/>
</dbReference>
<reference evidence="5" key="1">
    <citation type="submission" date="2017-02" db="EMBL/GenBank/DDBJ databases">
        <authorList>
            <person name="Regsiter A."/>
            <person name="William W."/>
        </authorList>
    </citation>
    <scope>NUCLEOTIDE SEQUENCE</scope>
    <source>
        <strain evidence="5">Bib</strain>
    </source>
</reference>
<dbReference type="InterPro" id="IPR000845">
    <property type="entry name" value="Nucleoside_phosphorylase_d"/>
</dbReference>
<dbReference type="PANTHER" id="PTHR43691">
    <property type="entry name" value="URIDINE PHOSPHORYLASE"/>
    <property type="match status" value="1"/>
</dbReference>
<sequence length="265" mass="29423">MSIPHFAGKFSSKPLFNPTDFLAYLERIGKPLSHRPAPDAVILSYQKSLFDHVVEHYPVERAQGYFGQFIYYLDGPRNIPQTRRQLAIAAGFGVGAPAAAVMLEELIAWGVRDFVSMGMAGSLREDLPPGSIVLCDSAIRDEGTSYHYLPDDSDVFPDRALTEKLADELSAAGLPFARGATWTTDAIYRETPVEVEYFRKKGALVVEMEAAALFAVAAHRDARIASCFSVSDTLAYLEWKPEFHSEATRETLEKLFRVASDVLLR</sequence>
<comment type="catalytic activity">
    <reaction evidence="3">
        <text>uridine + phosphate = alpha-D-ribose 1-phosphate + uracil</text>
        <dbReference type="Rhea" id="RHEA:24388"/>
        <dbReference type="ChEBI" id="CHEBI:16704"/>
        <dbReference type="ChEBI" id="CHEBI:17568"/>
        <dbReference type="ChEBI" id="CHEBI:43474"/>
        <dbReference type="ChEBI" id="CHEBI:57720"/>
        <dbReference type="EC" id="2.4.2.3"/>
    </reaction>
</comment>
<name>A0A3P3XK63_9SPIR</name>
<proteinExistence type="predicted"/>